<feature type="non-terminal residue" evidence="1">
    <location>
        <position position="1"/>
    </location>
</feature>
<accession>A0A8J4T311</accession>
<gene>
    <name evidence="1" type="ORF">DAT39_022394</name>
</gene>
<comment type="caution">
    <text evidence="1">The sequence shown here is derived from an EMBL/GenBank/DDBJ whole genome shotgun (WGS) entry which is preliminary data.</text>
</comment>
<sequence length="53" mass="5921">ISALGAIGGQNTKRVTWNILSRLYSDAVARQINWKGVNGKKCFKEMLTRSLLI</sequence>
<name>A0A8J4T311_CLAMG</name>
<reference evidence="1" key="1">
    <citation type="submission" date="2020-07" db="EMBL/GenBank/DDBJ databases">
        <title>Clarias magur genome sequencing, assembly and annotation.</title>
        <authorList>
            <person name="Kushwaha B."/>
            <person name="Kumar R."/>
            <person name="Das P."/>
            <person name="Joshi C.G."/>
            <person name="Kumar D."/>
            <person name="Nagpure N.S."/>
            <person name="Pandey M."/>
            <person name="Agarwal S."/>
            <person name="Srivastava S."/>
            <person name="Singh M."/>
            <person name="Sahoo L."/>
            <person name="Jayasankar P."/>
            <person name="Meher P.K."/>
            <person name="Koringa P.G."/>
            <person name="Iquebal M.A."/>
            <person name="Das S.P."/>
            <person name="Bit A."/>
            <person name="Patnaik S."/>
            <person name="Patel N."/>
            <person name="Shah T.M."/>
            <person name="Hinsu A."/>
            <person name="Jena J.K."/>
        </authorList>
    </citation>
    <scope>NUCLEOTIDE SEQUENCE</scope>
    <source>
        <strain evidence="1">CIFAMagur01</strain>
        <tissue evidence="1">Testis</tissue>
    </source>
</reference>
<dbReference type="Proteomes" id="UP000727407">
    <property type="component" value="Unassembled WGS sequence"/>
</dbReference>
<organism evidence="1 2">
    <name type="scientific">Clarias magur</name>
    <name type="common">Asian catfish</name>
    <name type="synonym">Macropteronotus magur</name>
    <dbReference type="NCBI Taxonomy" id="1594786"/>
    <lineage>
        <taxon>Eukaryota</taxon>
        <taxon>Metazoa</taxon>
        <taxon>Chordata</taxon>
        <taxon>Craniata</taxon>
        <taxon>Vertebrata</taxon>
        <taxon>Euteleostomi</taxon>
        <taxon>Actinopterygii</taxon>
        <taxon>Neopterygii</taxon>
        <taxon>Teleostei</taxon>
        <taxon>Ostariophysi</taxon>
        <taxon>Siluriformes</taxon>
        <taxon>Clariidae</taxon>
        <taxon>Clarias</taxon>
    </lineage>
</organism>
<keyword evidence="2" id="KW-1185">Reference proteome</keyword>
<evidence type="ECO:0000313" key="2">
    <source>
        <dbReference type="Proteomes" id="UP000727407"/>
    </source>
</evidence>
<dbReference type="EMBL" id="QNUK01001142">
    <property type="protein sequence ID" value="KAF5886967.1"/>
    <property type="molecule type" value="Genomic_DNA"/>
</dbReference>
<dbReference type="PANTHER" id="PTHR34153">
    <property type="entry name" value="SI:CH211-262H13.3-RELATED-RELATED"/>
    <property type="match status" value="1"/>
</dbReference>
<dbReference type="OrthoDB" id="8859298at2759"/>
<dbReference type="PANTHER" id="PTHR34153:SF2">
    <property type="entry name" value="SI:CH211-262H13.3-RELATED"/>
    <property type="match status" value="1"/>
</dbReference>
<feature type="non-terminal residue" evidence="1">
    <location>
        <position position="53"/>
    </location>
</feature>
<proteinExistence type="predicted"/>
<dbReference type="AlphaFoldDB" id="A0A8J4T311"/>
<protein>
    <recommendedName>
        <fullName evidence="3">DUF4806 domain-containing protein</fullName>
    </recommendedName>
</protein>
<evidence type="ECO:0008006" key="3">
    <source>
        <dbReference type="Google" id="ProtNLM"/>
    </source>
</evidence>
<evidence type="ECO:0000313" key="1">
    <source>
        <dbReference type="EMBL" id="KAF5886967.1"/>
    </source>
</evidence>